<dbReference type="InterPro" id="IPR050364">
    <property type="entry name" value="Cytochrome_P450_fung"/>
</dbReference>
<evidence type="ECO:0000256" key="11">
    <source>
        <dbReference type="ARBA" id="ARBA00023136"/>
    </source>
</evidence>
<keyword evidence="11" id="KW-0472">Membrane</keyword>
<dbReference type="OrthoDB" id="2789670at2759"/>
<evidence type="ECO:0000256" key="5">
    <source>
        <dbReference type="ARBA" id="ARBA00022692"/>
    </source>
</evidence>
<accession>M2R7N9</accession>
<dbReference type="InterPro" id="IPR036396">
    <property type="entry name" value="Cyt_P450_sf"/>
</dbReference>
<evidence type="ECO:0000256" key="4">
    <source>
        <dbReference type="ARBA" id="ARBA00022617"/>
    </source>
</evidence>
<dbReference type="Gene3D" id="1.10.630.10">
    <property type="entry name" value="Cytochrome P450"/>
    <property type="match status" value="1"/>
</dbReference>
<keyword evidence="6" id="KW-0479">Metal-binding</keyword>
<dbReference type="GO" id="GO:0016705">
    <property type="term" value="F:oxidoreductase activity, acting on paired donors, with incorporation or reduction of molecular oxygen"/>
    <property type="evidence" value="ECO:0007669"/>
    <property type="project" value="InterPro"/>
</dbReference>
<evidence type="ECO:0000256" key="2">
    <source>
        <dbReference type="ARBA" id="ARBA00004370"/>
    </source>
</evidence>
<keyword evidence="7" id="KW-1133">Transmembrane helix</keyword>
<organism evidence="12 13">
    <name type="scientific">Ceriporiopsis subvermispora (strain B)</name>
    <name type="common">White-rot fungus</name>
    <name type="synonym">Gelatoporia subvermispora</name>
    <dbReference type="NCBI Taxonomy" id="914234"/>
    <lineage>
        <taxon>Eukaryota</taxon>
        <taxon>Fungi</taxon>
        <taxon>Dikarya</taxon>
        <taxon>Basidiomycota</taxon>
        <taxon>Agaricomycotina</taxon>
        <taxon>Agaricomycetes</taxon>
        <taxon>Polyporales</taxon>
        <taxon>Gelatoporiaceae</taxon>
        <taxon>Gelatoporia</taxon>
    </lineage>
</organism>
<dbReference type="GO" id="GO:0016020">
    <property type="term" value="C:membrane"/>
    <property type="evidence" value="ECO:0007669"/>
    <property type="project" value="UniProtKB-SubCell"/>
</dbReference>
<proteinExistence type="inferred from homology"/>
<keyword evidence="4" id="KW-0349">Heme</keyword>
<keyword evidence="8" id="KW-0560">Oxidoreductase</keyword>
<dbReference type="Proteomes" id="UP000016930">
    <property type="component" value="Unassembled WGS sequence"/>
</dbReference>
<dbReference type="GO" id="GO:0005506">
    <property type="term" value="F:iron ion binding"/>
    <property type="evidence" value="ECO:0007669"/>
    <property type="project" value="InterPro"/>
</dbReference>
<evidence type="ECO:0000256" key="8">
    <source>
        <dbReference type="ARBA" id="ARBA00023002"/>
    </source>
</evidence>
<comment type="subcellular location">
    <subcellularLocation>
        <location evidence="2">Membrane</location>
    </subcellularLocation>
</comment>
<dbReference type="PANTHER" id="PTHR46300">
    <property type="entry name" value="P450, PUTATIVE (EUROFUNG)-RELATED-RELATED"/>
    <property type="match status" value="1"/>
</dbReference>
<evidence type="ECO:0000256" key="1">
    <source>
        <dbReference type="ARBA" id="ARBA00001971"/>
    </source>
</evidence>
<dbReference type="GO" id="GO:0020037">
    <property type="term" value="F:heme binding"/>
    <property type="evidence" value="ECO:0007669"/>
    <property type="project" value="InterPro"/>
</dbReference>
<evidence type="ECO:0000256" key="6">
    <source>
        <dbReference type="ARBA" id="ARBA00022723"/>
    </source>
</evidence>
<reference evidence="12 13" key="1">
    <citation type="journal article" date="2012" name="Proc. Natl. Acad. Sci. U.S.A.">
        <title>Comparative genomics of Ceriporiopsis subvermispora and Phanerochaete chrysosporium provide insight into selective ligninolysis.</title>
        <authorList>
            <person name="Fernandez-Fueyo E."/>
            <person name="Ruiz-Duenas F.J."/>
            <person name="Ferreira P."/>
            <person name="Floudas D."/>
            <person name="Hibbett D.S."/>
            <person name="Canessa P."/>
            <person name="Larrondo L.F."/>
            <person name="James T.Y."/>
            <person name="Seelenfreund D."/>
            <person name="Lobos S."/>
            <person name="Polanco R."/>
            <person name="Tello M."/>
            <person name="Honda Y."/>
            <person name="Watanabe T."/>
            <person name="Watanabe T."/>
            <person name="Ryu J.S."/>
            <person name="Kubicek C.P."/>
            <person name="Schmoll M."/>
            <person name="Gaskell J."/>
            <person name="Hammel K.E."/>
            <person name="St John F.J."/>
            <person name="Vanden Wymelenberg A."/>
            <person name="Sabat G."/>
            <person name="Splinter BonDurant S."/>
            <person name="Syed K."/>
            <person name="Yadav J.S."/>
            <person name="Doddapaneni H."/>
            <person name="Subramanian V."/>
            <person name="Lavin J.L."/>
            <person name="Oguiza J.A."/>
            <person name="Perez G."/>
            <person name="Pisabarro A.G."/>
            <person name="Ramirez L."/>
            <person name="Santoyo F."/>
            <person name="Master E."/>
            <person name="Coutinho P.M."/>
            <person name="Henrissat B."/>
            <person name="Lombard V."/>
            <person name="Magnuson J.K."/>
            <person name="Kuees U."/>
            <person name="Hori C."/>
            <person name="Igarashi K."/>
            <person name="Samejima M."/>
            <person name="Held B.W."/>
            <person name="Barry K.W."/>
            <person name="LaButti K.M."/>
            <person name="Lapidus A."/>
            <person name="Lindquist E.A."/>
            <person name="Lucas S.M."/>
            <person name="Riley R."/>
            <person name="Salamov A.A."/>
            <person name="Hoffmeister D."/>
            <person name="Schwenk D."/>
            <person name="Hadar Y."/>
            <person name="Yarden O."/>
            <person name="de Vries R.P."/>
            <person name="Wiebenga A."/>
            <person name="Stenlid J."/>
            <person name="Eastwood D."/>
            <person name="Grigoriev I.V."/>
            <person name="Berka R.M."/>
            <person name="Blanchette R.A."/>
            <person name="Kersten P."/>
            <person name="Martinez A.T."/>
            <person name="Vicuna R."/>
            <person name="Cullen D."/>
        </authorList>
    </citation>
    <scope>NUCLEOTIDE SEQUENCE [LARGE SCALE GENOMIC DNA]</scope>
    <source>
        <strain evidence="12 13">B</strain>
    </source>
</reference>
<protein>
    <submittedName>
        <fullName evidence="12">Uncharacterized protein</fullName>
    </submittedName>
</protein>
<evidence type="ECO:0000256" key="10">
    <source>
        <dbReference type="ARBA" id="ARBA00023033"/>
    </source>
</evidence>
<dbReference type="AlphaFoldDB" id="M2R7N9"/>
<dbReference type="SUPFAM" id="SSF48264">
    <property type="entry name" value="Cytochrome P450"/>
    <property type="match status" value="1"/>
</dbReference>
<gene>
    <name evidence="12" type="ORF">CERSUDRAFT_44619</name>
</gene>
<dbReference type="HOGENOM" id="CLU_3019800_0_0_1"/>
<dbReference type="Pfam" id="PF00067">
    <property type="entry name" value="p450"/>
    <property type="match status" value="1"/>
</dbReference>
<dbReference type="PANTHER" id="PTHR46300:SF2">
    <property type="entry name" value="CYTOCHROME P450 MONOOXYGENASE ALNH-RELATED"/>
    <property type="match status" value="1"/>
</dbReference>
<name>M2R7N9_CERS8</name>
<feature type="non-terminal residue" evidence="12">
    <location>
        <position position="1"/>
    </location>
</feature>
<dbReference type="EMBL" id="KB445792">
    <property type="protein sequence ID" value="EMD40425.1"/>
    <property type="molecule type" value="Genomic_DNA"/>
</dbReference>
<evidence type="ECO:0000256" key="9">
    <source>
        <dbReference type="ARBA" id="ARBA00023004"/>
    </source>
</evidence>
<dbReference type="GO" id="GO:0004497">
    <property type="term" value="F:monooxygenase activity"/>
    <property type="evidence" value="ECO:0007669"/>
    <property type="project" value="UniProtKB-KW"/>
</dbReference>
<keyword evidence="13" id="KW-1185">Reference proteome</keyword>
<evidence type="ECO:0000256" key="7">
    <source>
        <dbReference type="ARBA" id="ARBA00022989"/>
    </source>
</evidence>
<comment type="cofactor">
    <cofactor evidence="1">
        <name>heme</name>
        <dbReference type="ChEBI" id="CHEBI:30413"/>
    </cofactor>
</comment>
<dbReference type="InterPro" id="IPR001128">
    <property type="entry name" value="Cyt_P450"/>
</dbReference>
<keyword evidence="9" id="KW-0408">Iron</keyword>
<comment type="similarity">
    <text evidence="3">Belongs to the cytochrome P450 family.</text>
</comment>
<keyword evidence="10" id="KW-0503">Monooxygenase</keyword>
<evidence type="ECO:0000313" key="13">
    <source>
        <dbReference type="Proteomes" id="UP000016930"/>
    </source>
</evidence>
<evidence type="ECO:0000313" key="12">
    <source>
        <dbReference type="EMBL" id="EMD40425.1"/>
    </source>
</evidence>
<keyword evidence="5" id="KW-0812">Transmembrane</keyword>
<evidence type="ECO:0000256" key="3">
    <source>
        <dbReference type="ARBA" id="ARBA00010617"/>
    </source>
</evidence>
<sequence>QKLAQEEIDRAVGCGCLPLVADRGTLPAYVDAVIKETMRWSPAMPLGIWTSIATTY</sequence>